<name>A0AAV0ZHN2_VICFA</name>
<protein>
    <recommendedName>
        <fullName evidence="1">TIR domain-containing protein</fullName>
    </recommendedName>
</protein>
<dbReference type="EMBL" id="OX451737">
    <property type="protein sequence ID" value="CAI8598160.1"/>
    <property type="molecule type" value="Genomic_DNA"/>
</dbReference>
<sequence length="116" mass="12781">MRKLLILASASSFEICDNSSSRGCAMKLLEKMMSITDPITDLVLLSVKALFPPPFRAVLGCFSFFNVGHRGIQCGPQSGADTRNTFVDHLYAHLTRKGIFAFKDDIRLQNGESLSP</sequence>
<evidence type="ECO:0000259" key="1">
    <source>
        <dbReference type="Pfam" id="PF01582"/>
    </source>
</evidence>
<reference evidence="2 3" key="1">
    <citation type="submission" date="2023-01" db="EMBL/GenBank/DDBJ databases">
        <authorList>
            <person name="Kreplak J."/>
        </authorList>
    </citation>
    <scope>NUCLEOTIDE SEQUENCE [LARGE SCALE GENOMIC DNA]</scope>
</reference>
<feature type="domain" description="TIR" evidence="1">
    <location>
        <begin position="78"/>
        <end position="115"/>
    </location>
</feature>
<dbReference type="InterPro" id="IPR035897">
    <property type="entry name" value="Toll_tir_struct_dom_sf"/>
</dbReference>
<dbReference type="Gene3D" id="3.40.50.10140">
    <property type="entry name" value="Toll/interleukin-1 receptor homology (TIR) domain"/>
    <property type="match status" value="1"/>
</dbReference>
<dbReference type="InterPro" id="IPR000157">
    <property type="entry name" value="TIR_dom"/>
</dbReference>
<dbReference type="GO" id="GO:0007165">
    <property type="term" value="P:signal transduction"/>
    <property type="evidence" value="ECO:0007669"/>
    <property type="project" value="InterPro"/>
</dbReference>
<accession>A0AAV0ZHN2</accession>
<organism evidence="2 3">
    <name type="scientific">Vicia faba</name>
    <name type="common">Broad bean</name>
    <name type="synonym">Faba vulgaris</name>
    <dbReference type="NCBI Taxonomy" id="3906"/>
    <lineage>
        <taxon>Eukaryota</taxon>
        <taxon>Viridiplantae</taxon>
        <taxon>Streptophyta</taxon>
        <taxon>Embryophyta</taxon>
        <taxon>Tracheophyta</taxon>
        <taxon>Spermatophyta</taxon>
        <taxon>Magnoliopsida</taxon>
        <taxon>eudicotyledons</taxon>
        <taxon>Gunneridae</taxon>
        <taxon>Pentapetalae</taxon>
        <taxon>rosids</taxon>
        <taxon>fabids</taxon>
        <taxon>Fabales</taxon>
        <taxon>Fabaceae</taxon>
        <taxon>Papilionoideae</taxon>
        <taxon>50 kb inversion clade</taxon>
        <taxon>NPAAA clade</taxon>
        <taxon>Hologalegina</taxon>
        <taxon>IRL clade</taxon>
        <taxon>Fabeae</taxon>
        <taxon>Vicia</taxon>
    </lineage>
</organism>
<gene>
    <name evidence="2" type="ORF">VFH_II114840</name>
</gene>
<proteinExistence type="predicted"/>
<evidence type="ECO:0000313" key="2">
    <source>
        <dbReference type="EMBL" id="CAI8598160.1"/>
    </source>
</evidence>
<keyword evidence="3" id="KW-1185">Reference proteome</keyword>
<dbReference type="Proteomes" id="UP001157006">
    <property type="component" value="Chromosome 2"/>
</dbReference>
<dbReference type="AlphaFoldDB" id="A0AAV0ZHN2"/>
<evidence type="ECO:0000313" key="3">
    <source>
        <dbReference type="Proteomes" id="UP001157006"/>
    </source>
</evidence>
<dbReference type="Pfam" id="PF01582">
    <property type="entry name" value="TIR"/>
    <property type="match status" value="1"/>
</dbReference>